<proteinExistence type="predicted"/>
<gene>
    <name evidence="1" type="ORF">GEV33_007389</name>
</gene>
<keyword evidence="2" id="KW-1185">Reference proteome</keyword>
<sequence length="214" mass="23710">MLTDTPLRSGYKTPTPVAPCKSETYLNKVKADGFIGDRQWLAKTDFGRKLRLEVRNEEKRAQGGTLRDKKHRTPVQLPLARVRSAALDGPSGAQNGPPPTTDAAYLPPGFVHNRGCRSADTFINSDGMIQAYLLWPAYWQDTLPAGNGDFFAPEAHRNDCVIYDSLRQKTSWDNNGNARESKSVVAQVNTCSTQKDRVPAKVISLTTPQILIRL</sequence>
<dbReference type="AlphaFoldDB" id="A0A8J6HJE5"/>
<name>A0A8J6HJE5_TENMO</name>
<accession>A0A8J6HJE5</accession>
<dbReference type="Proteomes" id="UP000719412">
    <property type="component" value="Unassembled WGS sequence"/>
</dbReference>
<organism evidence="1 2">
    <name type="scientific">Tenebrio molitor</name>
    <name type="common">Yellow mealworm beetle</name>
    <dbReference type="NCBI Taxonomy" id="7067"/>
    <lineage>
        <taxon>Eukaryota</taxon>
        <taxon>Metazoa</taxon>
        <taxon>Ecdysozoa</taxon>
        <taxon>Arthropoda</taxon>
        <taxon>Hexapoda</taxon>
        <taxon>Insecta</taxon>
        <taxon>Pterygota</taxon>
        <taxon>Neoptera</taxon>
        <taxon>Endopterygota</taxon>
        <taxon>Coleoptera</taxon>
        <taxon>Polyphaga</taxon>
        <taxon>Cucujiformia</taxon>
        <taxon>Tenebrionidae</taxon>
        <taxon>Tenebrio</taxon>
    </lineage>
</organism>
<evidence type="ECO:0000313" key="2">
    <source>
        <dbReference type="Proteomes" id="UP000719412"/>
    </source>
</evidence>
<comment type="caution">
    <text evidence="1">The sequence shown here is derived from an EMBL/GenBank/DDBJ whole genome shotgun (WGS) entry which is preliminary data.</text>
</comment>
<dbReference type="EMBL" id="JABDTM020023131">
    <property type="protein sequence ID" value="KAH0815402.1"/>
    <property type="molecule type" value="Genomic_DNA"/>
</dbReference>
<reference evidence="1" key="2">
    <citation type="submission" date="2021-08" db="EMBL/GenBank/DDBJ databases">
        <authorList>
            <person name="Eriksson T."/>
        </authorList>
    </citation>
    <scope>NUCLEOTIDE SEQUENCE</scope>
    <source>
        <strain evidence="1">Stoneville</strain>
        <tissue evidence="1">Whole head</tissue>
    </source>
</reference>
<evidence type="ECO:0000313" key="1">
    <source>
        <dbReference type="EMBL" id="KAH0815402.1"/>
    </source>
</evidence>
<reference evidence="1" key="1">
    <citation type="journal article" date="2020" name="J Insects Food Feed">
        <title>The yellow mealworm (Tenebrio molitor) genome: a resource for the emerging insects as food and feed industry.</title>
        <authorList>
            <person name="Eriksson T."/>
            <person name="Andere A."/>
            <person name="Kelstrup H."/>
            <person name="Emery V."/>
            <person name="Picard C."/>
        </authorList>
    </citation>
    <scope>NUCLEOTIDE SEQUENCE</scope>
    <source>
        <strain evidence="1">Stoneville</strain>
        <tissue evidence="1">Whole head</tissue>
    </source>
</reference>
<protein>
    <submittedName>
        <fullName evidence="1">Uncharacterized protein</fullName>
    </submittedName>
</protein>